<protein>
    <recommendedName>
        <fullName evidence="2">Diphthine--ammonia ligase</fullName>
        <ecNumber evidence="1">6.3.1.14</ecNumber>
    </recommendedName>
    <alternativeName>
        <fullName evidence="3">Diphthamide synthase</fullName>
    </alternativeName>
    <alternativeName>
        <fullName evidence="4">Diphthamide synthetase</fullName>
    </alternativeName>
</protein>
<dbReference type="Pfam" id="PF01902">
    <property type="entry name" value="Diphthami_syn_2"/>
    <property type="match status" value="2"/>
</dbReference>
<comment type="caution">
    <text evidence="8">The sequence shown here is derived from an EMBL/GenBank/DDBJ whole genome shotgun (WGS) entry which is preliminary data.</text>
</comment>
<evidence type="ECO:0000256" key="1">
    <source>
        <dbReference type="ARBA" id="ARBA00012089"/>
    </source>
</evidence>
<dbReference type="AlphaFoldDB" id="A0AAI8VAM2"/>
<dbReference type="InterPro" id="IPR030662">
    <property type="entry name" value="DPH6/MJ0570"/>
</dbReference>
<dbReference type="EMBL" id="CAUWAG010000003">
    <property type="protein sequence ID" value="CAJ2501072.1"/>
    <property type="molecule type" value="Genomic_DNA"/>
</dbReference>
<dbReference type="PANTHER" id="PTHR12196">
    <property type="entry name" value="DOMAIN OF UNKNOWN FUNCTION 71 DUF71 -CONTAINING PROTEIN"/>
    <property type="match status" value="1"/>
</dbReference>
<evidence type="ECO:0000313" key="8">
    <source>
        <dbReference type="EMBL" id="CAJ2501072.1"/>
    </source>
</evidence>
<dbReference type="InterPro" id="IPR035959">
    <property type="entry name" value="RutC-like_sf"/>
</dbReference>
<evidence type="ECO:0000256" key="4">
    <source>
        <dbReference type="ARBA" id="ARBA00031552"/>
    </source>
</evidence>
<feature type="region of interest" description="Disordered" evidence="6">
    <location>
        <begin position="300"/>
        <end position="327"/>
    </location>
</feature>
<feature type="compositionally biased region" description="Basic residues" evidence="6">
    <location>
        <begin position="152"/>
        <end position="162"/>
    </location>
</feature>
<gene>
    <name evidence="8" type="ORF">KHLLAP_LOCUS1540</name>
</gene>
<dbReference type="Gene3D" id="3.40.50.620">
    <property type="entry name" value="HUPs"/>
    <property type="match status" value="1"/>
</dbReference>
<dbReference type="InterPro" id="IPR014729">
    <property type="entry name" value="Rossmann-like_a/b/a_fold"/>
</dbReference>
<dbReference type="CDD" id="cd06155">
    <property type="entry name" value="eu_AANH_C_1"/>
    <property type="match status" value="1"/>
</dbReference>
<dbReference type="Gene3D" id="3.90.1490.10">
    <property type="entry name" value="putative n-type atp pyrophosphatase, domain 2"/>
    <property type="match status" value="1"/>
</dbReference>
<dbReference type="SUPFAM" id="SSF55298">
    <property type="entry name" value="YjgF-like"/>
    <property type="match status" value="2"/>
</dbReference>
<sequence length="990" mass="106196">MAAEGSLNVIALVSGGKDSFYSLLHCLANGHRVVALANLHPAAADDASANSASTSGRSPSPSPRHHRPGETTRHQHGARAALDGDGDDGRQEVDVVEEEEQEHEETDLNSLMYQTVGHQVIPLYAQATGLPLFRQPIVGTSVHHGVSYQHDSKHHQNQKKPRPSTGPDSATPLLLSSAPEGQGTTHGTEGGHDHDHAHNHEHRDEHRAEDEVEEDETESLVPLLRAVLKAHPEANALCTGAILSTYQRTRVESVALRLGLVPLAYLWQFPELPTAAAAASLSSLSSLSLSSGPAAHDLGCSSGGGSAGQAGSGTGGGGGGDGAGDGNDDAQLLRDMAAVGLDARIIKVASAGLDEDFLWANVASVAGAGRVQRAMRRFGGAGSRGAVIGEGGEFETLVVDGPRSLFKGRIVVPDAARRVVREGGGCAWLSIGEASVEMKRDVVDGDGADIGADRDPSTPQGAGVRIPALLDPKFEDILQSLCHEDQHIDLVNLPRDSPQPELPRWRLPRHPEEGEEWCFYGGRGHLTVEDQTAEIVDQIRGRLQERSLPANAITNTVIALRRMSDFPVINQLYGSLFREPNPPSRVTISCCDGLLPQAATIAIFLSIQPRLRPDDRRGLHVQSRSYWAPANIGPYSQAVAFPLLPPSSAGDDQNSPQQHSPLAVCIAGQIPLLPASMVLPSSSTPDDFRLQTTLALQHLWRVAVEMHVQWWTSAVAYLPRAPSAEAARHRAQLAAASWRAAHLWSQTSGSSGDEEEAGPDLWDRRYNTEFMTYGDGEAGSVPLLPDWEVLAGFDFDDDDDDDEVDGSGLKGAKEANLPFMFTAEVEELPRQAGVEWHAHVGLARLEAGSVRLFSVRDVSVPLQWGAPDDTLLDIHHVIVECGDGVYIQSTTVLQKSQAVDSVVVDLGIIEFVTNAVGTSLNKVFVSEVFKLSSEEKGLLRRKITYINASQGVDFGVLSGIGALVPCRSLWDSWGRRLGLVAIYETRLVKS</sequence>
<evidence type="ECO:0000256" key="6">
    <source>
        <dbReference type="SAM" id="MobiDB-lite"/>
    </source>
</evidence>
<feature type="domain" description="Diphthamide synthase" evidence="7">
    <location>
        <begin position="330"/>
        <end position="415"/>
    </location>
</feature>
<reference evidence="8" key="1">
    <citation type="submission" date="2023-10" db="EMBL/GenBank/DDBJ databases">
        <authorList>
            <person name="Hackl T."/>
        </authorList>
    </citation>
    <scope>NUCLEOTIDE SEQUENCE</scope>
</reference>
<name>A0AAI8VAM2_9PEZI</name>
<keyword evidence="9" id="KW-1185">Reference proteome</keyword>
<proteinExistence type="predicted"/>
<feature type="compositionally biased region" description="Gly residues" evidence="6">
    <location>
        <begin position="301"/>
        <end position="325"/>
    </location>
</feature>
<evidence type="ECO:0000256" key="2">
    <source>
        <dbReference type="ARBA" id="ARBA00018426"/>
    </source>
</evidence>
<dbReference type="EC" id="6.3.1.14" evidence="1"/>
<dbReference type="CDD" id="cd06156">
    <property type="entry name" value="eu_AANH_C_2"/>
    <property type="match status" value="1"/>
</dbReference>
<dbReference type="Proteomes" id="UP001295740">
    <property type="component" value="Unassembled WGS sequence"/>
</dbReference>
<dbReference type="GO" id="GO:0017183">
    <property type="term" value="P:protein histidyl modification to diphthamide"/>
    <property type="evidence" value="ECO:0007669"/>
    <property type="project" value="TreeGrafter"/>
</dbReference>
<evidence type="ECO:0000259" key="7">
    <source>
        <dbReference type="Pfam" id="PF01902"/>
    </source>
</evidence>
<comment type="catalytic activity">
    <reaction evidence="5">
        <text>diphthine-[translation elongation factor 2] + NH4(+) + ATP = diphthamide-[translation elongation factor 2] + AMP + diphosphate + H(+)</text>
        <dbReference type="Rhea" id="RHEA:19753"/>
        <dbReference type="Rhea" id="RHEA-COMP:10172"/>
        <dbReference type="Rhea" id="RHEA-COMP:10174"/>
        <dbReference type="ChEBI" id="CHEBI:15378"/>
        <dbReference type="ChEBI" id="CHEBI:16692"/>
        <dbReference type="ChEBI" id="CHEBI:28938"/>
        <dbReference type="ChEBI" id="CHEBI:30616"/>
        <dbReference type="ChEBI" id="CHEBI:33019"/>
        <dbReference type="ChEBI" id="CHEBI:82696"/>
        <dbReference type="ChEBI" id="CHEBI:456215"/>
        <dbReference type="EC" id="6.3.1.14"/>
    </reaction>
</comment>
<feature type="compositionally biased region" description="Low complexity" evidence="6">
    <location>
        <begin position="46"/>
        <end position="59"/>
    </location>
</feature>
<organism evidence="8 9">
    <name type="scientific">Anthostomella pinea</name>
    <dbReference type="NCBI Taxonomy" id="933095"/>
    <lineage>
        <taxon>Eukaryota</taxon>
        <taxon>Fungi</taxon>
        <taxon>Dikarya</taxon>
        <taxon>Ascomycota</taxon>
        <taxon>Pezizomycotina</taxon>
        <taxon>Sordariomycetes</taxon>
        <taxon>Xylariomycetidae</taxon>
        <taxon>Xylariales</taxon>
        <taxon>Xylariaceae</taxon>
        <taxon>Anthostomella</taxon>
    </lineage>
</organism>
<feature type="region of interest" description="Disordered" evidence="6">
    <location>
        <begin position="145"/>
        <end position="218"/>
    </location>
</feature>
<feature type="compositionally biased region" description="Acidic residues" evidence="6">
    <location>
        <begin position="94"/>
        <end position="107"/>
    </location>
</feature>
<dbReference type="CDD" id="cd01994">
    <property type="entry name" value="AANH_PF0828-like"/>
    <property type="match status" value="1"/>
</dbReference>
<dbReference type="GO" id="GO:0017178">
    <property type="term" value="F:diphthine-ammonia ligase activity"/>
    <property type="evidence" value="ECO:0007669"/>
    <property type="project" value="UniProtKB-EC"/>
</dbReference>
<dbReference type="SUPFAM" id="SSF52402">
    <property type="entry name" value="Adenine nucleotide alpha hydrolases-like"/>
    <property type="match status" value="2"/>
</dbReference>
<feature type="domain" description="Diphthamide synthase" evidence="7">
    <location>
        <begin position="212"/>
        <end position="268"/>
    </location>
</feature>
<accession>A0AAI8VAM2</accession>
<dbReference type="Gene3D" id="3.30.1330.40">
    <property type="entry name" value="RutC-like"/>
    <property type="match status" value="2"/>
</dbReference>
<evidence type="ECO:0000313" key="9">
    <source>
        <dbReference type="Proteomes" id="UP001295740"/>
    </source>
</evidence>
<dbReference type="PANTHER" id="PTHR12196:SF2">
    <property type="entry name" value="DIPHTHINE--AMMONIA LIGASE"/>
    <property type="match status" value="1"/>
</dbReference>
<feature type="region of interest" description="Disordered" evidence="6">
    <location>
        <begin position="46"/>
        <end position="108"/>
    </location>
</feature>
<evidence type="ECO:0000256" key="3">
    <source>
        <dbReference type="ARBA" id="ARBA00029814"/>
    </source>
</evidence>
<dbReference type="InterPro" id="IPR002761">
    <property type="entry name" value="Diphthami_syn_dom"/>
</dbReference>
<feature type="compositionally biased region" description="Basic and acidic residues" evidence="6">
    <location>
        <begin position="189"/>
        <end position="209"/>
    </location>
</feature>
<evidence type="ECO:0000256" key="5">
    <source>
        <dbReference type="ARBA" id="ARBA00048108"/>
    </source>
</evidence>